<dbReference type="EMBL" id="AP023361">
    <property type="protein sequence ID" value="BCJ92291.1"/>
    <property type="molecule type" value="Genomic_DNA"/>
</dbReference>
<gene>
    <name evidence="4" type="ORF">IZ6_30260</name>
</gene>
<feature type="domain" description="Flavodoxin-like fold" evidence="3">
    <location>
        <begin position="3"/>
        <end position="172"/>
    </location>
</feature>
<dbReference type="RefSeq" id="WP_222875873.1">
    <property type="nucleotide sequence ID" value="NZ_AP023361.1"/>
</dbReference>
<dbReference type="SUPFAM" id="SSF52218">
    <property type="entry name" value="Flavoproteins"/>
    <property type="match status" value="1"/>
</dbReference>
<accession>A0A6S6QZ30</accession>
<dbReference type="GO" id="GO:0005829">
    <property type="term" value="C:cytosol"/>
    <property type="evidence" value="ECO:0007669"/>
    <property type="project" value="TreeGrafter"/>
</dbReference>
<reference evidence="4 5" key="1">
    <citation type="submission" date="2020-08" db="EMBL/GenBank/DDBJ databases">
        <title>Genome sequence of Rhizobiales bacterium strain IZ6.</title>
        <authorList>
            <person name="Nakai R."/>
            <person name="Naganuma T."/>
        </authorList>
    </citation>
    <scope>NUCLEOTIDE SEQUENCE [LARGE SCALE GENOMIC DNA]</scope>
    <source>
        <strain evidence="4 5">IZ6</strain>
    </source>
</reference>
<dbReference type="InterPro" id="IPR003680">
    <property type="entry name" value="Flavodoxin_fold"/>
</dbReference>
<dbReference type="PANTHER" id="PTHR10204:SF34">
    <property type="entry name" value="NAD(P)H DEHYDROGENASE [QUINONE] 1 ISOFORM 1"/>
    <property type="match status" value="1"/>
</dbReference>
<evidence type="ECO:0000256" key="1">
    <source>
        <dbReference type="ARBA" id="ARBA00006252"/>
    </source>
</evidence>
<evidence type="ECO:0000313" key="5">
    <source>
        <dbReference type="Proteomes" id="UP000515317"/>
    </source>
</evidence>
<dbReference type="Gene3D" id="3.40.50.360">
    <property type="match status" value="1"/>
</dbReference>
<dbReference type="AlphaFoldDB" id="A0A6S6QZ30"/>
<dbReference type="GO" id="GO:0003955">
    <property type="term" value="F:NAD(P)H dehydrogenase (quinone) activity"/>
    <property type="evidence" value="ECO:0007669"/>
    <property type="project" value="TreeGrafter"/>
</dbReference>
<proteinExistence type="inferred from homology"/>
<evidence type="ECO:0000313" key="4">
    <source>
        <dbReference type="EMBL" id="BCJ92291.1"/>
    </source>
</evidence>
<evidence type="ECO:0000256" key="2">
    <source>
        <dbReference type="ARBA" id="ARBA00023002"/>
    </source>
</evidence>
<dbReference type="InterPro" id="IPR051545">
    <property type="entry name" value="NAD(P)H_dehydrogenase_qn"/>
</dbReference>
<comment type="similarity">
    <text evidence="1">Belongs to the NAD(P)H dehydrogenase (quinone) family.</text>
</comment>
<protein>
    <submittedName>
        <fullName evidence="4">Dehydrogenase</fullName>
    </submittedName>
</protein>
<dbReference type="Pfam" id="PF02525">
    <property type="entry name" value="Flavodoxin_2"/>
    <property type="match status" value="1"/>
</dbReference>
<dbReference type="PANTHER" id="PTHR10204">
    <property type="entry name" value="NAD P H OXIDOREDUCTASE-RELATED"/>
    <property type="match status" value="1"/>
</dbReference>
<name>A0A6S6QZ30_9HYPH</name>
<organism evidence="4 5">
    <name type="scientific">Terrihabitans soli</name>
    <dbReference type="NCBI Taxonomy" id="708113"/>
    <lineage>
        <taxon>Bacteria</taxon>
        <taxon>Pseudomonadati</taxon>
        <taxon>Pseudomonadota</taxon>
        <taxon>Alphaproteobacteria</taxon>
        <taxon>Hyphomicrobiales</taxon>
        <taxon>Terrihabitans</taxon>
    </lineage>
</organism>
<dbReference type="Proteomes" id="UP000515317">
    <property type="component" value="Chromosome"/>
</dbReference>
<keyword evidence="2" id="KW-0560">Oxidoreductase</keyword>
<evidence type="ECO:0000259" key="3">
    <source>
        <dbReference type="Pfam" id="PF02525"/>
    </source>
</evidence>
<dbReference type="KEGG" id="tso:IZ6_30260"/>
<sequence>MARILVLLGHPDTRTPHLCNALADAYIAGAEERGHQIRRIDLSRLNFPLLRSQKDWFENSGNIDIESAQEHLRWAEHIFITYPLWLGGMPAMLKGFFEQVMRPGFALDGGNGQAYSPLLGGRSARVVVTMGMPAFVYRWYFRAHSLKALERNILRFVGIRPVRSTVIGRTESLTVPARGKWLDTMHRLGQAAV</sequence>
<keyword evidence="5" id="KW-1185">Reference proteome</keyword>
<dbReference type="InterPro" id="IPR029039">
    <property type="entry name" value="Flavoprotein-like_sf"/>
</dbReference>